<keyword evidence="7" id="KW-1185">Reference proteome</keyword>
<dbReference type="GO" id="GO:0008296">
    <property type="term" value="F:3'-5'-DNA exonuclease activity"/>
    <property type="evidence" value="ECO:0007669"/>
    <property type="project" value="TreeGrafter"/>
</dbReference>
<dbReference type="PIRSF" id="PIRSF005902">
    <property type="entry name" value="DNase_TatD"/>
    <property type="match status" value="1"/>
</dbReference>
<keyword evidence="4" id="KW-0378">Hydrolase</keyword>
<dbReference type="AlphaFoldDB" id="A0AAF0F7X0"/>
<evidence type="ECO:0000256" key="5">
    <source>
        <dbReference type="PIRSR" id="PIRSR005902-1"/>
    </source>
</evidence>
<protein>
    <submittedName>
        <fullName evidence="6">Uncharacterized protein</fullName>
    </submittedName>
</protein>
<dbReference type="Proteomes" id="UP001214628">
    <property type="component" value="Chromosome 3"/>
</dbReference>
<reference evidence="6" key="1">
    <citation type="submission" date="2023-02" db="EMBL/GenBank/DDBJ databases">
        <title>Mating type loci evolution in Malassezia.</title>
        <authorList>
            <person name="Coelho M.A."/>
        </authorList>
    </citation>
    <scope>NUCLEOTIDE SEQUENCE</scope>
    <source>
        <strain evidence="6">CBS 14136</strain>
    </source>
</reference>
<dbReference type="PANTHER" id="PTHR10060">
    <property type="entry name" value="TATD FAMILY DEOXYRIBONUCLEASE"/>
    <property type="match status" value="1"/>
</dbReference>
<comment type="similarity">
    <text evidence="1">Belongs to the metallo-dependent hydrolases superfamily. TatD-type hydrolase family.</text>
</comment>
<dbReference type="EMBL" id="CP118377">
    <property type="protein sequence ID" value="WFD43990.1"/>
    <property type="molecule type" value="Genomic_DNA"/>
</dbReference>
<gene>
    <name evidence="6" type="ORF">MPSI1_002655</name>
</gene>
<feature type="binding site" evidence="5">
    <location>
        <position position="123"/>
    </location>
    <ligand>
        <name>a divalent metal cation</name>
        <dbReference type="ChEBI" id="CHEBI:60240"/>
        <label>1</label>
    </ligand>
</feature>
<evidence type="ECO:0000256" key="2">
    <source>
        <dbReference type="ARBA" id="ARBA00022722"/>
    </source>
</evidence>
<dbReference type="Pfam" id="PF01026">
    <property type="entry name" value="TatD_DNase"/>
    <property type="match status" value="1"/>
</dbReference>
<dbReference type="InterPro" id="IPR050891">
    <property type="entry name" value="TatD-type_Hydrolase"/>
</dbReference>
<evidence type="ECO:0000313" key="7">
    <source>
        <dbReference type="Proteomes" id="UP001214628"/>
    </source>
</evidence>
<dbReference type="PANTHER" id="PTHR10060:SF15">
    <property type="entry name" value="DEOXYRIBONUCLEASE TATDN1"/>
    <property type="match status" value="1"/>
</dbReference>
<evidence type="ECO:0000256" key="1">
    <source>
        <dbReference type="ARBA" id="ARBA00009275"/>
    </source>
</evidence>
<evidence type="ECO:0000256" key="4">
    <source>
        <dbReference type="ARBA" id="ARBA00022801"/>
    </source>
</evidence>
<keyword evidence="3 5" id="KW-0479">Metal-binding</keyword>
<evidence type="ECO:0000313" key="6">
    <source>
        <dbReference type="EMBL" id="WFD43990.1"/>
    </source>
</evidence>
<accession>A0AAF0F7X0</accession>
<dbReference type="InterPro" id="IPR032466">
    <property type="entry name" value="Metal_Hydrolase"/>
</dbReference>
<feature type="binding site" evidence="5">
    <location>
        <position position="249"/>
    </location>
    <ligand>
        <name>a divalent metal cation</name>
        <dbReference type="ChEBI" id="CHEBI:60240"/>
        <label>1</label>
    </ligand>
</feature>
<name>A0AAF0F7X0_9BASI</name>
<evidence type="ECO:0000256" key="3">
    <source>
        <dbReference type="ARBA" id="ARBA00022723"/>
    </source>
</evidence>
<dbReference type="GO" id="GO:0005829">
    <property type="term" value="C:cytosol"/>
    <property type="evidence" value="ECO:0007669"/>
    <property type="project" value="TreeGrafter"/>
</dbReference>
<dbReference type="CDD" id="cd01310">
    <property type="entry name" value="TatD_DNAse"/>
    <property type="match status" value="1"/>
</dbReference>
<dbReference type="SUPFAM" id="SSF51556">
    <property type="entry name" value="Metallo-dependent hydrolases"/>
    <property type="match status" value="1"/>
</dbReference>
<proteinExistence type="inferred from homology"/>
<dbReference type="InterPro" id="IPR001130">
    <property type="entry name" value="TatD-like"/>
</dbReference>
<sequence>MTEEMSLPRFIEIAVNLGDSVFRGVYHGKQKHPDDLEHVLQRAEDAHVKAQVITAGSLAETREALDLTNLRPYMYCTAGSHPTRSDELFSHPGGPSAYIQDLRNLIDSHTHAREGGKIVAVGECGLDYDRIHFASKETQQSAFELQLNLAQETNLPLFLHSRAAHSDFVRLLRPHLAKLRQNSNANEEPSRVEPGCVGVVHSFTGTTDELNELLELGLYVGVNGCSLKTQENLDMVREIPLHRIMLETDAPWCDLRPTHASAAFLGQFRKEEPHLAQRYSPLRLKPERWNASAAVKGRNEPCNIGEVAAVVARLHNISLQELAEHAFRNATRLFRL</sequence>
<feature type="binding site" evidence="5">
    <location>
        <position position="201"/>
    </location>
    <ligand>
        <name>a divalent metal cation</name>
        <dbReference type="ChEBI" id="CHEBI:60240"/>
        <label>2</label>
    </ligand>
</feature>
<keyword evidence="2" id="KW-0540">Nuclease</keyword>
<dbReference type="Gene3D" id="3.20.20.140">
    <property type="entry name" value="Metal-dependent hydrolases"/>
    <property type="match status" value="1"/>
</dbReference>
<feature type="binding site" evidence="5">
    <location>
        <position position="160"/>
    </location>
    <ligand>
        <name>a divalent metal cation</name>
        <dbReference type="ChEBI" id="CHEBI:60240"/>
        <label>2</label>
    </ligand>
</feature>
<organism evidence="6 7">
    <name type="scientific">Malassezia psittaci</name>
    <dbReference type="NCBI Taxonomy" id="1821823"/>
    <lineage>
        <taxon>Eukaryota</taxon>
        <taxon>Fungi</taxon>
        <taxon>Dikarya</taxon>
        <taxon>Basidiomycota</taxon>
        <taxon>Ustilaginomycotina</taxon>
        <taxon>Malasseziomycetes</taxon>
        <taxon>Malasseziales</taxon>
        <taxon>Malasseziaceae</taxon>
        <taxon>Malassezia</taxon>
    </lineage>
</organism>
<dbReference type="GO" id="GO:0046872">
    <property type="term" value="F:metal ion binding"/>
    <property type="evidence" value="ECO:0007669"/>
    <property type="project" value="UniProtKB-KW"/>
</dbReference>